<feature type="chain" id="PRO_5045342137" evidence="1">
    <location>
        <begin position="32"/>
        <end position="449"/>
    </location>
</feature>
<organism evidence="2 3">
    <name type="scientific">Cellulosimicrobium composti</name>
    <dbReference type="NCBI Taxonomy" id="2672572"/>
    <lineage>
        <taxon>Bacteria</taxon>
        <taxon>Bacillati</taxon>
        <taxon>Actinomycetota</taxon>
        <taxon>Actinomycetes</taxon>
        <taxon>Micrococcales</taxon>
        <taxon>Promicromonosporaceae</taxon>
        <taxon>Cellulosimicrobium</taxon>
    </lineage>
</organism>
<gene>
    <name evidence="2" type="ORF">GYH36_14115</name>
</gene>
<evidence type="ECO:0000256" key="1">
    <source>
        <dbReference type="SAM" id="SignalP"/>
    </source>
</evidence>
<sequence>MRTRTPRKRAVPVGAAAAVAVTLLAGCAVNAGTAKARQFEADWEGTPDVSDVSASGANNLPFSGTADGTVVVAAGTPDERVAELLHALGGYVREHGGVDATLEVGHVRLGARPDREANDAVLDLWHGLRVEPGLVSAELGVRGVDVDLDDPTRFADLVEDLATPGGDLEPLADAAVDVRAGSFAAVVGAGDDPTDALAAFRAVDERFGVTGAHLETTPPRVELRVADSADIADARALARRAAPRLARELVVEGGGVAVDGTDAQTSARVLDLARTLEARPDVVAVTVGADGIEVRTRDVEAAAALEHDLADDPDAAALGSVVATSDAAAPADVPAPRVFRAVVAGHETGALTAAQVRDLGAAVPALVRLAAQDRVDAELVESTLTEDDVATLARELAVRVPAGTPVQVRAGGAFAVRFVAGPDPEPEEITYPTRIGGDVFLAAWRDAWP</sequence>
<comment type="caution">
    <text evidence="2">The sequence shown here is derived from an EMBL/GenBank/DDBJ whole genome shotgun (WGS) entry which is preliminary data.</text>
</comment>
<dbReference type="EMBL" id="JAAFAN010000050">
    <property type="protein sequence ID" value="NDO90582.1"/>
    <property type="molecule type" value="Genomic_DNA"/>
</dbReference>
<feature type="signal peptide" evidence="1">
    <location>
        <begin position="1"/>
        <end position="31"/>
    </location>
</feature>
<evidence type="ECO:0000313" key="3">
    <source>
        <dbReference type="Proteomes" id="UP000471672"/>
    </source>
</evidence>
<accession>A0ABX0BD83</accession>
<keyword evidence="3" id="KW-1185">Reference proteome</keyword>
<proteinExistence type="predicted"/>
<dbReference type="Proteomes" id="UP000471672">
    <property type="component" value="Unassembled WGS sequence"/>
</dbReference>
<evidence type="ECO:0000313" key="2">
    <source>
        <dbReference type="EMBL" id="NDO90582.1"/>
    </source>
</evidence>
<name>A0ABX0BD83_9MICO</name>
<dbReference type="RefSeq" id="WP_162290156.1">
    <property type="nucleotide sequence ID" value="NZ_JAAFAN010000050.1"/>
</dbReference>
<reference evidence="2 3" key="1">
    <citation type="journal article" date="2021" name="Arch. Microbiol.">
        <title>Cellulosimicrobium fucosivorans sp. nov., isolated from San Elijo Lagoon, contains a fucose metabolic pathway linked to carotenoid production.</title>
        <authorList>
            <person name="Aviles F.A."/>
            <person name="Kyndt J.A."/>
        </authorList>
    </citation>
    <scope>NUCLEOTIDE SEQUENCE [LARGE SCALE GENOMIC DNA]</scope>
    <source>
        <strain evidence="2 3">SE3</strain>
    </source>
</reference>
<protein>
    <submittedName>
        <fullName evidence="2">Uncharacterized protein</fullName>
    </submittedName>
</protein>
<dbReference type="PROSITE" id="PS51257">
    <property type="entry name" value="PROKAR_LIPOPROTEIN"/>
    <property type="match status" value="1"/>
</dbReference>
<keyword evidence="1" id="KW-0732">Signal</keyword>